<dbReference type="Proteomes" id="UP000239209">
    <property type="component" value="Unassembled WGS sequence"/>
</dbReference>
<dbReference type="AlphaFoldDB" id="A0A2T0RUA3"/>
<evidence type="ECO:0000256" key="3">
    <source>
        <dbReference type="ARBA" id="ARBA00022777"/>
    </source>
</evidence>
<sequence length="494" mass="48700">MPERRQIAVMAPGSGNVAHSVGYWITVNTPVAAVVGQLARDLVLSVDAVPGPGTAGDATARREQLGGKGANQAVALARLGVRPRLVAVAGEDVIGDVLLDQARRDGIDVTQVVRRPGALTGLIVELLDADGRWRYVQHLPEAVLLTAHDVEAARGVLESAHAVLVQLQQPPEAALTAARIGHHAGALVVLDGVPPPAEPTPAKENDAEKGRRPSGAGSGEEGRGRPGGAGGGEEGRGRPGGAGSGEESCGRPGGAGGGQGGRRPGGDGGGEQQGSARPDESGGGTGESSARPSSGGGGQSGTQPGGDGGGARPGGDGAGVWLGGSGGGAGEGGGSAGGSGGRGEVDSGRAGGKGGVVGDGGVMGGDVLAFADVVRADEQEATLLLGEAPTVDNARRLLERGPRLVAFGVEGGNLFVWRDGHLRLPLTDERVVDTTGGGDAFTAALTAALLRGEDPATAARWAVAASGATVGHAGGRPDLRPGDLEKRVRELAGE</sequence>
<dbReference type="PROSITE" id="PS00583">
    <property type="entry name" value="PFKB_KINASES_1"/>
    <property type="match status" value="1"/>
</dbReference>
<dbReference type="PANTHER" id="PTHR10584:SF166">
    <property type="entry name" value="RIBOKINASE"/>
    <property type="match status" value="1"/>
</dbReference>
<evidence type="ECO:0000256" key="1">
    <source>
        <dbReference type="ARBA" id="ARBA00010688"/>
    </source>
</evidence>
<dbReference type="Pfam" id="PF00294">
    <property type="entry name" value="PfkB"/>
    <property type="match status" value="2"/>
</dbReference>
<feature type="region of interest" description="Disordered" evidence="5">
    <location>
        <begin position="190"/>
        <end position="358"/>
    </location>
</feature>
<dbReference type="SUPFAM" id="SSF53613">
    <property type="entry name" value="Ribokinase-like"/>
    <property type="match status" value="2"/>
</dbReference>
<comment type="similarity">
    <text evidence="1 4">Belongs to the carbohydrate kinase PfkB family.</text>
</comment>
<gene>
    <name evidence="7" type="ORF">CLV70_113146</name>
</gene>
<keyword evidence="3 4" id="KW-0418">Kinase</keyword>
<accession>A0A2T0RUA3</accession>
<evidence type="ECO:0000259" key="6">
    <source>
        <dbReference type="Pfam" id="PF00294"/>
    </source>
</evidence>
<dbReference type="PROSITE" id="PS00584">
    <property type="entry name" value="PFKB_KINASES_2"/>
    <property type="match status" value="1"/>
</dbReference>
<organism evidence="7 8">
    <name type="scientific">Pseudosporangium ferrugineum</name>
    <dbReference type="NCBI Taxonomy" id="439699"/>
    <lineage>
        <taxon>Bacteria</taxon>
        <taxon>Bacillati</taxon>
        <taxon>Actinomycetota</taxon>
        <taxon>Actinomycetes</taxon>
        <taxon>Micromonosporales</taxon>
        <taxon>Micromonosporaceae</taxon>
        <taxon>Pseudosporangium</taxon>
    </lineage>
</organism>
<feature type="compositionally biased region" description="Basic and acidic residues" evidence="5">
    <location>
        <begin position="201"/>
        <end position="211"/>
    </location>
</feature>
<evidence type="ECO:0000256" key="4">
    <source>
        <dbReference type="RuleBase" id="RU003704"/>
    </source>
</evidence>
<name>A0A2T0RUA3_9ACTN</name>
<dbReference type="GO" id="GO:0016301">
    <property type="term" value="F:kinase activity"/>
    <property type="evidence" value="ECO:0007669"/>
    <property type="project" value="UniProtKB-KW"/>
</dbReference>
<feature type="compositionally biased region" description="Gly residues" evidence="5">
    <location>
        <begin position="294"/>
        <end position="342"/>
    </location>
</feature>
<dbReference type="GO" id="GO:0006796">
    <property type="term" value="P:phosphate-containing compound metabolic process"/>
    <property type="evidence" value="ECO:0007669"/>
    <property type="project" value="UniProtKB-ARBA"/>
</dbReference>
<reference evidence="7 8" key="1">
    <citation type="submission" date="2018-03" db="EMBL/GenBank/DDBJ databases">
        <title>Genomic Encyclopedia of Archaeal and Bacterial Type Strains, Phase II (KMG-II): from individual species to whole genera.</title>
        <authorList>
            <person name="Goeker M."/>
        </authorList>
    </citation>
    <scope>NUCLEOTIDE SEQUENCE [LARGE SCALE GENOMIC DNA]</scope>
    <source>
        <strain evidence="7 8">DSM 45348</strain>
    </source>
</reference>
<protein>
    <submittedName>
        <fullName evidence="7">PfkB family carbohydrate kinase</fullName>
    </submittedName>
</protein>
<dbReference type="InterPro" id="IPR011611">
    <property type="entry name" value="PfkB_dom"/>
</dbReference>
<dbReference type="PANTHER" id="PTHR10584">
    <property type="entry name" value="SUGAR KINASE"/>
    <property type="match status" value="1"/>
</dbReference>
<keyword evidence="8" id="KW-1185">Reference proteome</keyword>
<dbReference type="InterPro" id="IPR002173">
    <property type="entry name" value="Carboh/pur_kinase_PfkB_CS"/>
</dbReference>
<evidence type="ECO:0000313" key="7">
    <source>
        <dbReference type="EMBL" id="PRY24708.1"/>
    </source>
</evidence>
<evidence type="ECO:0000256" key="2">
    <source>
        <dbReference type="ARBA" id="ARBA00022679"/>
    </source>
</evidence>
<proteinExistence type="inferred from homology"/>
<dbReference type="InterPro" id="IPR029056">
    <property type="entry name" value="Ribokinase-like"/>
</dbReference>
<dbReference type="Gene3D" id="3.40.1190.20">
    <property type="match status" value="2"/>
</dbReference>
<dbReference type="InterPro" id="IPR002139">
    <property type="entry name" value="Ribo/fructo_kinase"/>
</dbReference>
<dbReference type="EMBL" id="PVZG01000013">
    <property type="protein sequence ID" value="PRY24708.1"/>
    <property type="molecule type" value="Genomic_DNA"/>
</dbReference>
<evidence type="ECO:0000313" key="8">
    <source>
        <dbReference type="Proteomes" id="UP000239209"/>
    </source>
</evidence>
<dbReference type="PRINTS" id="PR00990">
    <property type="entry name" value="RIBOKINASE"/>
</dbReference>
<comment type="caution">
    <text evidence="7">The sequence shown here is derived from an EMBL/GenBank/DDBJ whole genome shotgun (WGS) entry which is preliminary data.</text>
</comment>
<feature type="compositionally biased region" description="Gly residues" evidence="5">
    <location>
        <begin position="225"/>
        <end position="244"/>
    </location>
</feature>
<evidence type="ECO:0000256" key="5">
    <source>
        <dbReference type="SAM" id="MobiDB-lite"/>
    </source>
</evidence>
<feature type="compositionally biased region" description="Gly residues" evidence="5">
    <location>
        <begin position="251"/>
        <end position="272"/>
    </location>
</feature>
<dbReference type="GO" id="GO:0005829">
    <property type="term" value="C:cytosol"/>
    <property type="evidence" value="ECO:0007669"/>
    <property type="project" value="TreeGrafter"/>
</dbReference>
<keyword evidence="2 4" id="KW-0808">Transferase</keyword>
<feature type="domain" description="Carbohydrate kinase PfkB" evidence="6">
    <location>
        <begin position="33"/>
        <end position="195"/>
    </location>
</feature>
<feature type="compositionally biased region" description="Gly residues" evidence="5">
    <location>
        <begin position="349"/>
        <end position="358"/>
    </location>
</feature>
<feature type="domain" description="Carbohydrate kinase PfkB" evidence="6">
    <location>
        <begin position="367"/>
        <end position="477"/>
    </location>
</feature>